<evidence type="ECO:0000256" key="3">
    <source>
        <dbReference type="ARBA" id="ARBA00004329"/>
    </source>
</evidence>
<evidence type="ECO:0000256" key="13">
    <source>
        <dbReference type="ARBA" id="ARBA00023242"/>
    </source>
</evidence>
<dbReference type="GO" id="GO:0005856">
    <property type="term" value="C:cytoskeleton"/>
    <property type="evidence" value="ECO:0007669"/>
    <property type="project" value="UniProtKB-SubCell"/>
</dbReference>
<evidence type="ECO:0000256" key="9">
    <source>
        <dbReference type="ARBA" id="ARBA00022990"/>
    </source>
</evidence>
<dbReference type="Ensembl" id="ENSATET00000053949.2">
    <property type="protein sequence ID" value="ENSATEP00000061966.1"/>
    <property type="gene ID" value="ENSATEG00000004566.3"/>
</dbReference>
<evidence type="ECO:0000256" key="2">
    <source>
        <dbReference type="ARBA" id="ARBA00004245"/>
    </source>
</evidence>
<evidence type="ECO:0000259" key="19">
    <source>
        <dbReference type="Pfam" id="PF21034"/>
    </source>
</evidence>
<dbReference type="GO" id="GO:0005634">
    <property type="term" value="C:nucleus"/>
    <property type="evidence" value="ECO:0007669"/>
    <property type="project" value="UniProtKB-SubCell"/>
</dbReference>
<dbReference type="InterPro" id="IPR045142">
    <property type="entry name" value="BCAS3-like"/>
</dbReference>
<sequence length="911" mass="98928">MASDSPRRPSRCAGGVLVRAQAATEQSYMESVVTFLQDVVPQAYSGAPPTDEKEKVIWVRFDKADINDTARNPEFMELHSGTTDPPLCLMIGYTDGMQIWSISLAGEAQELFSVRHGPVRAARILPAPHINPLKTDSFADKRPLLGVCKSTGSSGTSPPYCCADLYSLRTGEMVKSIQFKTPIFDLHCNKQYVVATDLKLYFRIHCCVFVFSGCYPCTGPSLNPIALGSRWLAYAENKLIRCHQSRGGACGDNAQSYTATVINAAKTLKTGLTMVGKVVTQLAGTLPAGTPDEEGSPHNASRRCPHNPGVVTIIDAQSVGEGQVLVSEESDGEGVVAHFPAHDKPISCMQFNPSGMLLVTADTLGHDFHVFQILTHPWASSQSAVHHLYTLHRGETEAKVQDMCFSQDSRWVAISTLRGTTHVFPINPYGGAPCARTHMSPRVVNRMSRFQKSAGLEEIEQELNRAAALVGGGRCSPIPGLSSSPSGSPLHAKLSNQDSYSNFTNNNMGNPRLSPLPSLTVVLPLAQIKQPMTLGTITKRTGKAKPPPQISPSKSSGGEFCVAAIFGSSRSWFITNPSLKREKDQSRQSVVDSLYIISCYGNLVEHVLEPRPISTAQKISDDTPLELSTCPRACWNLARTPQWNELQPPFNSNHPLVLASDLVQYYQYLLAAMPPGSPGPITRHESSDSLASDHSGQEDEEWLSQVEIVTHTGPHRRLWMGPQFQFKTIHPSGQTTVISSSSSVLQSQGPSDVQQPLLDFDTDDLDLHSLRIQPVRSEPVSMPGSSRLVADRRGQCNIMDTVSGPFDGRGVTLLEVCGSWPESFGVPRHNIGSADTSDEGLRERLADAMSESPSRDIVGSATELQREGSIETLSNSSGSTSGSIPRNFEGYRSPLPTNESQPLSLFPTNFP</sequence>
<dbReference type="SMART" id="SM00320">
    <property type="entry name" value="WD40"/>
    <property type="match status" value="2"/>
</dbReference>
<comment type="subunit">
    <text evidence="15">Interacts with histone H3, ESR1, KAT2B and PELP1; the interactions occur in a estrogen-dependent manner. Interacts with beta-tubulin and VIM. Interacts (via C-terminal) with PHAF1; the interaction is requrired for the association with the phagophore.</text>
</comment>
<feature type="domain" description="BCAS3" evidence="18">
    <location>
        <begin position="692"/>
        <end position="738"/>
    </location>
</feature>
<keyword evidence="12" id="KW-0206">Cytoskeleton</keyword>
<keyword evidence="8" id="KW-0832">Ubl conjugation</keyword>
<dbReference type="InterPro" id="IPR015943">
    <property type="entry name" value="WD40/YVTN_repeat-like_dom_sf"/>
</dbReference>
<keyword evidence="6" id="KW-0597">Phosphoprotein</keyword>
<keyword evidence="11" id="KW-0804">Transcription</keyword>
<feature type="compositionally biased region" description="Polar residues" evidence="17">
    <location>
        <begin position="895"/>
        <end position="911"/>
    </location>
</feature>
<reference evidence="20" key="3">
    <citation type="submission" date="2025-09" db="UniProtKB">
        <authorList>
            <consortium name="Ensembl"/>
        </authorList>
    </citation>
    <scope>IDENTIFICATION</scope>
</reference>
<reference evidence="20" key="1">
    <citation type="submission" date="2021-04" db="EMBL/GenBank/DDBJ databases">
        <authorList>
            <consortium name="Wellcome Sanger Institute Data Sharing"/>
        </authorList>
    </citation>
    <scope>NUCLEOTIDE SEQUENCE [LARGE SCALE GENOMIC DNA]</scope>
</reference>
<dbReference type="PANTHER" id="PTHR13268:SF0">
    <property type="entry name" value="BCAS3 MICROTUBULE ASSOCIATED CELL MIGRATION FACTOR"/>
    <property type="match status" value="1"/>
</dbReference>
<dbReference type="GeneTree" id="ENSGT00390000006454"/>
<organism evidence="20 21">
    <name type="scientific">Anabas testudineus</name>
    <name type="common">Climbing perch</name>
    <name type="synonym">Anthias testudineus</name>
    <dbReference type="NCBI Taxonomy" id="64144"/>
    <lineage>
        <taxon>Eukaryota</taxon>
        <taxon>Metazoa</taxon>
        <taxon>Chordata</taxon>
        <taxon>Craniata</taxon>
        <taxon>Vertebrata</taxon>
        <taxon>Euteleostomi</taxon>
        <taxon>Actinopterygii</taxon>
        <taxon>Neopterygii</taxon>
        <taxon>Teleostei</taxon>
        <taxon>Neoteleostei</taxon>
        <taxon>Acanthomorphata</taxon>
        <taxon>Anabantaria</taxon>
        <taxon>Anabantiformes</taxon>
        <taxon>Anabantoidei</taxon>
        <taxon>Anabantidae</taxon>
        <taxon>Anabas</taxon>
    </lineage>
</organism>
<keyword evidence="10" id="KW-0805">Transcription regulation</keyword>
<evidence type="ECO:0000259" key="18">
    <source>
        <dbReference type="Pfam" id="PF12490"/>
    </source>
</evidence>
<reference evidence="20" key="2">
    <citation type="submission" date="2025-08" db="UniProtKB">
        <authorList>
            <consortium name="Ensembl"/>
        </authorList>
    </citation>
    <scope>IDENTIFICATION</scope>
</reference>
<evidence type="ECO:0000256" key="17">
    <source>
        <dbReference type="SAM" id="MobiDB-lite"/>
    </source>
</evidence>
<keyword evidence="9" id="KW-0007">Acetylation</keyword>
<keyword evidence="5" id="KW-1017">Isopeptide bond</keyword>
<evidence type="ECO:0000256" key="10">
    <source>
        <dbReference type="ARBA" id="ARBA00023015"/>
    </source>
</evidence>
<dbReference type="GO" id="GO:0006914">
    <property type="term" value="P:autophagy"/>
    <property type="evidence" value="ECO:0007669"/>
    <property type="project" value="InterPro"/>
</dbReference>
<feature type="compositionally biased region" description="Low complexity" evidence="17">
    <location>
        <begin position="870"/>
        <end position="884"/>
    </location>
</feature>
<dbReference type="FunFam" id="2.130.10.10:FF:000422">
    <property type="entry name" value="BCAS3 microtubule-associated cell migration factor"/>
    <property type="match status" value="1"/>
</dbReference>
<evidence type="ECO:0000256" key="11">
    <source>
        <dbReference type="ARBA" id="ARBA00023163"/>
    </source>
</evidence>
<evidence type="ECO:0000256" key="14">
    <source>
        <dbReference type="ARBA" id="ARBA00061169"/>
    </source>
</evidence>
<proteinExistence type="inferred from homology"/>
<evidence type="ECO:0000256" key="5">
    <source>
        <dbReference type="ARBA" id="ARBA00022499"/>
    </source>
</evidence>
<evidence type="ECO:0000256" key="1">
    <source>
        <dbReference type="ARBA" id="ARBA00004123"/>
    </source>
</evidence>
<feature type="region of interest" description="Disordered" evidence="17">
    <location>
        <begin position="677"/>
        <end position="698"/>
    </location>
</feature>
<keyword evidence="21" id="KW-1185">Reference proteome</keyword>
<keyword evidence="4" id="KW-0963">Cytoplasm</keyword>
<dbReference type="GO" id="GO:0042594">
    <property type="term" value="P:response to starvation"/>
    <property type="evidence" value="ECO:0007669"/>
    <property type="project" value="TreeGrafter"/>
</dbReference>
<feature type="region of interest" description="Disordered" evidence="17">
    <location>
        <begin position="848"/>
        <end position="911"/>
    </location>
</feature>
<dbReference type="SUPFAM" id="SSF50978">
    <property type="entry name" value="WD40 repeat-like"/>
    <property type="match status" value="1"/>
</dbReference>
<evidence type="ECO:0000313" key="20">
    <source>
        <dbReference type="Ensembl" id="ENSATEP00000061966.1"/>
    </source>
</evidence>
<evidence type="ECO:0000256" key="15">
    <source>
        <dbReference type="ARBA" id="ARBA00066095"/>
    </source>
</evidence>
<dbReference type="Gene3D" id="2.130.10.10">
    <property type="entry name" value="YVTN repeat-like/Quinoprotein amine dehydrogenase"/>
    <property type="match status" value="1"/>
</dbReference>
<comment type="similarity">
    <text evidence="14">Belongs to the BCAS3 family.</text>
</comment>
<gene>
    <name evidence="20" type="primary">BCAS3</name>
</gene>
<evidence type="ECO:0000256" key="8">
    <source>
        <dbReference type="ARBA" id="ARBA00022843"/>
    </source>
</evidence>
<dbReference type="InterPro" id="IPR022175">
    <property type="entry name" value="BCAS3_dom"/>
</dbReference>
<dbReference type="InterPro" id="IPR001680">
    <property type="entry name" value="WD40_rpt"/>
</dbReference>
<dbReference type="PANTHER" id="PTHR13268">
    <property type="entry name" value="BREAST CARCINOMA AMPLIFIED SEQUENCE 3"/>
    <property type="match status" value="1"/>
</dbReference>
<evidence type="ECO:0000256" key="6">
    <source>
        <dbReference type="ARBA" id="ARBA00022553"/>
    </source>
</evidence>
<dbReference type="InterPro" id="IPR036322">
    <property type="entry name" value="WD40_repeat_dom_sf"/>
</dbReference>
<protein>
    <recommendedName>
        <fullName evidence="16">BCAS3 microtubule associated cell migration factor</fullName>
    </recommendedName>
</protein>
<comment type="subcellular location">
    <subcellularLocation>
        <location evidence="2">Cytoplasm</location>
        <location evidence="2">Cytoskeleton</location>
    </subcellularLocation>
    <subcellularLocation>
        <location evidence="1">Nucleus</location>
    </subcellularLocation>
    <subcellularLocation>
        <location evidence="3">Preautophagosomal structure</location>
    </subcellularLocation>
</comment>
<feature type="domain" description="BCAS3 WD40" evidence="19">
    <location>
        <begin position="54"/>
        <end position="532"/>
    </location>
</feature>
<evidence type="ECO:0000256" key="16">
    <source>
        <dbReference type="ARBA" id="ARBA00074831"/>
    </source>
</evidence>
<dbReference type="AlphaFoldDB" id="A0A7N6BJF3"/>
<name>A0A7N6BJF3_ANATE</name>
<dbReference type="GO" id="GO:0000407">
    <property type="term" value="C:phagophore assembly site"/>
    <property type="evidence" value="ECO:0007669"/>
    <property type="project" value="UniProtKB-SubCell"/>
</dbReference>
<dbReference type="Pfam" id="PF12490">
    <property type="entry name" value="BCAS3"/>
    <property type="match status" value="1"/>
</dbReference>
<evidence type="ECO:0000256" key="12">
    <source>
        <dbReference type="ARBA" id="ARBA00023212"/>
    </source>
</evidence>
<evidence type="ECO:0000256" key="7">
    <source>
        <dbReference type="ARBA" id="ARBA00022657"/>
    </source>
</evidence>
<keyword evidence="13" id="KW-0539">Nucleus</keyword>
<dbReference type="Proteomes" id="UP000265040">
    <property type="component" value="Chromosome 13"/>
</dbReference>
<dbReference type="GO" id="GO:0001525">
    <property type="term" value="P:angiogenesis"/>
    <property type="evidence" value="ECO:0007669"/>
    <property type="project" value="UniProtKB-KW"/>
</dbReference>
<accession>A0A7N6BJF3</accession>
<keyword evidence="7" id="KW-0037">Angiogenesis</keyword>
<dbReference type="InterPro" id="IPR048382">
    <property type="entry name" value="BCAS3_WD40"/>
</dbReference>
<evidence type="ECO:0000313" key="21">
    <source>
        <dbReference type="Proteomes" id="UP000265040"/>
    </source>
</evidence>
<dbReference type="Pfam" id="PF21034">
    <property type="entry name" value="BCAS3_WD40"/>
    <property type="match status" value="1"/>
</dbReference>
<evidence type="ECO:0000256" key="4">
    <source>
        <dbReference type="ARBA" id="ARBA00022490"/>
    </source>
</evidence>